<evidence type="ECO:0000313" key="3">
    <source>
        <dbReference type="Proteomes" id="UP001196413"/>
    </source>
</evidence>
<sequence>MDDKCIIVSNMVTGICKMMAARGAQALMCNMAMAIGSISPRHSIIEGTISTSNIIMASWSRTMWQSVVNKSGADVFIGARVPLQVSSWQKTNRTQSKVQPDEPVCNEPLQRAKAAATRKSTA</sequence>
<feature type="region of interest" description="Disordered" evidence="1">
    <location>
        <begin position="88"/>
        <end position="122"/>
    </location>
</feature>
<comment type="caution">
    <text evidence="2">The sequence shown here is derived from an EMBL/GenBank/DDBJ whole genome shotgun (WGS) entry which is preliminary data.</text>
</comment>
<proteinExistence type="predicted"/>
<keyword evidence="3" id="KW-1185">Reference proteome</keyword>
<feature type="compositionally biased region" description="Low complexity" evidence="1">
    <location>
        <begin position="111"/>
        <end position="122"/>
    </location>
</feature>
<name>A0AAD5R600_PARTN</name>
<evidence type="ECO:0000256" key="1">
    <source>
        <dbReference type="SAM" id="MobiDB-lite"/>
    </source>
</evidence>
<protein>
    <submittedName>
        <fullName evidence="2">Uncharacterized protein</fullName>
    </submittedName>
</protein>
<dbReference type="EMBL" id="JAHQIW010006749">
    <property type="protein sequence ID" value="KAJ1370186.1"/>
    <property type="molecule type" value="Genomic_DNA"/>
</dbReference>
<reference evidence="2" key="1">
    <citation type="submission" date="2021-06" db="EMBL/GenBank/DDBJ databases">
        <title>Parelaphostrongylus tenuis whole genome reference sequence.</title>
        <authorList>
            <person name="Garwood T.J."/>
            <person name="Larsen P.A."/>
            <person name="Fountain-Jones N.M."/>
            <person name="Garbe J.R."/>
            <person name="Macchietto M.G."/>
            <person name="Kania S.A."/>
            <person name="Gerhold R.W."/>
            <person name="Richards J.E."/>
            <person name="Wolf T.M."/>
        </authorList>
    </citation>
    <scope>NUCLEOTIDE SEQUENCE</scope>
    <source>
        <strain evidence="2">MNPRO001-30</strain>
        <tissue evidence="2">Meninges</tissue>
    </source>
</reference>
<gene>
    <name evidence="2" type="ORF">KIN20_031856</name>
</gene>
<organism evidence="2 3">
    <name type="scientific">Parelaphostrongylus tenuis</name>
    <name type="common">Meningeal worm</name>
    <dbReference type="NCBI Taxonomy" id="148309"/>
    <lineage>
        <taxon>Eukaryota</taxon>
        <taxon>Metazoa</taxon>
        <taxon>Ecdysozoa</taxon>
        <taxon>Nematoda</taxon>
        <taxon>Chromadorea</taxon>
        <taxon>Rhabditida</taxon>
        <taxon>Rhabditina</taxon>
        <taxon>Rhabditomorpha</taxon>
        <taxon>Strongyloidea</taxon>
        <taxon>Metastrongylidae</taxon>
        <taxon>Parelaphostrongylus</taxon>
    </lineage>
</organism>
<dbReference type="Proteomes" id="UP001196413">
    <property type="component" value="Unassembled WGS sequence"/>
</dbReference>
<dbReference type="AlphaFoldDB" id="A0AAD5R600"/>
<feature type="compositionally biased region" description="Polar residues" evidence="1">
    <location>
        <begin position="88"/>
        <end position="98"/>
    </location>
</feature>
<evidence type="ECO:0000313" key="2">
    <source>
        <dbReference type="EMBL" id="KAJ1370186.1"/>
    </source>
</evidence>
<accession>A0AAD5R600</accession>